<dbReference type="GO" id="GO:0006099">
    <property type="term" value="P:tricarboxylic acid cycle"/>
    <property type="evidence" value="ECO:0007669"/>
    <property type="project" value="InterPro"/>
</dbReference>
<dbReference type="NCBIfam" id="NF008909">
    <property type="entry name" value="PRK12273.1"/>
    <property type="match status" value="1"/>
</dbReference>
<keyword evidence="1 4" id="KW-0456">Lyase</keyword>
<organism evidence="4 5">
    <name type="scientific">Candidatus Xianfuyuplasma coldseepsis</name>
    <dbReference type="NCBI Taxonomy" id="2782163"/>
    <lineage>
        <taxon>Bacteria</taxon>
        <taxon>Bacillati</taxon>
        <taxon>Mycoplasmatota</taxon>
        <taxon>Mollicutes</taxon>
        <taxon>Candidatus Izemoplasmatales</taxon>
        <taxon>Candidatus Izemoplasmataceae</taxon>
        <taxon>Candidatus Xianfuyuplasma</taxon>
    </lineage>
</organism>
<dbReference type="GO" id="GO:0008797">
    <property type="term" value="F:aspartate ammonia-lyase activity"/>
    <property type="evidence" value="ECO:0007669"/>
    <property type="project" value="UniProtKB-EC"/>
</dbReference>
<dbReference type="Gene3D" id="1.10.40.30">
    <property type="entry name" value="Fumarase/aspartase (C-terminal domain)"/>
    <property type="match status" value="1"/>
</dbReference>
<dbReference type="Proteomes" id="UP000514720">
    <property type="component" value="Chromosome"/>
</dbReference>
<name>A0A7L7KT35_9MOLU</name>
<feature type="domain" description="Fumarase C C-terminal" evidence="3">
    <location>
        <begin position="404"/>
        <end position="456"/>
    </location>
</feature>
<evidence type="ECO:0000256" key="1">
    <source>
        <dbReference type="ARBA" id="ARBA00023239"/>
    </source>
</evidence>
<proteinExistence type="predicted"/>
<dbReference type="InterPro" id="IPR000362">
    <property type="entry name" value="Fumarate_lyase_fam"/>
</dbReference>
<dbReference type="PANTHER" id="PTHR42696:SF2">
    <property type="entry name" value="ASPARTATE AMMONIA-LYASE"/>
    <property type="match status" value="1"/>
</dbReference>
<dbReference type="PRINTS" id="PR00149">
    <property type="entry name" value="FUMRATELYASE"/>
</dbReference>
<dbReference type="GO" id="GO:0005829">
    <property type="term" value="C:cytosol"/>
    <property type="evidence" value="ECO:0007669"/>
    <property type="project" value="TreeGrafter"/>
</dbReference>
<dbReference type="SUPFAM" id="SSF48557">
    <property type="entry name" value="L-aspartase-like"/>
    <property type="match status" value="1"/>
</dbReference>
<keyword evidence="5" id="KW-1185">Reference proteome</keyword>
<dbReference type="GO" id="GO:0006531">
    <property type="term" value="P:aspartate metabolic process"/>
    <property type="evidence" value="ECO:0007669"/>
    <property type="project" value="TreeGrafter"/>
</dbReference>
<dbReference type="PROSITE" id="PS00163">
    <property type="entry name" value="FUMARATE_LYASES"/>
    <property type="match status" value="1"/>
</dbReference>
<dbReference type="RefSeq" id="WP_258877190.1">
    <property type="nucleotide sequence ID" value="NZ_CP048914.1"/>
</dbReference>
<dbReference type="InterPro" id="IPR051546">
    <property type="entry name" value="Aspartate_Ammonia-Lyase"/>
</dbReference>
<evidence type="ECO:0000259" key="2">
    <source>
        <dbReference type="Pfam" id="PF00206"/>
    </source>
</evidence>
<dbReference type="Pfam" id="PF10415">
    <property type="entry name" value="FumaraseC_C"/>
    <property type="match status" value="1"/>
</dbReference>
<dbReference type="EC" id="4.3.1.1" evidence="4"/>
<dbReference type="KEGG" id="xcl:G4Z02_06390"/>
<gene>
    <name evidence="4" type="ORF">G4Z02_06390</name>
</gene>
<feature type="domain" description="Fumarate lyase N-terminal" evidence="2">
    <location>
        <begin position="10"/>
        <end position="337"/>
    </location>
</feature>
<protein>
    <submittedName>
        <fullName evidence="4">Aspartate ammonia-lyase</fullName>
        <ecNumber evidence="4">4.3.1.1</ecNumber>
    </submittedName>
</protein>
<sequence length="465" mass="51366">MRKETDQMGTIELPDNCLYGIATARAIMNFNISEQVVNNRIIHEMVNIKKQAALCNHELGYLSDEITTAITLACDQILAGDYRDSFVVCAHQGGAGTSTNMNVNEVIANKALQVLGHPCGSYHIIHPINHINLHQSTNDTFPTAVRIAAIKQLRLVANEYSFLQQTLQQKETEYGSILKLGRTQMMDAVPMLAGQMFGAQASVISRDRWRLYKVEERLRTMNIGGTAIGTGMNAPLKYTFMMTSKLQQSTNIGLSRADDLIDNTQNVDSFVEVSSLLKVAATTLIKMANDYRFLASGPHGGIGEISLKPHQAGSSIMPGKVNPVILEMTIQVAEKIIANDALITSLATRGNLELNAFLPGIAEALLESLELLTNTVHKFNNMCVKNIVVNKDICQQNLERSMSLITPLIHIIGYDKASWVVKQAQEHQMTIRDILVQEKLFTNKELDQLLDPLNITKPGIIKGVK</sequence>
<reference evidence="4 5" key="1">
    <citation type="submission" date="2020-02" db="EMBL/GenBank/DDBJ databases">
        <authorList>
            <person name="Zheng R.K."/>
            <person name="Sun C.M."/>
        </authorList>
    </citation>
    <scope>NUCLEOTIDE SEQUENCE [LARGE SCALE GENOMIC DNA]</scope>
    <source>
        <strain evidence="5">zrk13</strain>
    </source>
</reference>
<dbReference type="Gene3D" id="1.10.275.10">
    <property type="entry name" value="Fumarase/aspartase (N-terminal domain)"/>
    <property type="match status" value="1"/>
</dbReference>
<dbReference type="EMBL" id="CP048914">
    <property type="protein sequence ID" value="QMS85396.1"/>
    <property type="molecule type" value="Genomic_DNA"/>
</dbReference>
<dbReference type="InterPro" id="IPR008948">
    <property type="entry name" value="L-Aspartase-like"/>
</dbReference>
<dbReference type="Gene3D" id="1.20.200.10">
    <property type="entry name" value="Fumarase/aspartase (Central domain)"/>
    <property type="match status" value="1"/>
</dbReference>
<dbReference type="Pfam" id="PF00206">
    <property type="entry name" value="Lyase_1"/>
    <property type="match status" value="1"/>
</dbReference>
<dbReference type="AlphaFoldDB" id="A0A7L7KT35"/>
<evidence type="ECO:0000313" key="5">
    <source>
        <dbReference type="Proteomes" id="UP000514720"/>
    </source>
</evidence>
<accession>A0A7L7KT35</accession>
<dbReference type="InterPro" id="IPR022761">
    <property type="entry name" value="Fumarate_lyase_N"/>
</dbReference>
<evidence type="ECO:0000313" key="4">
    <source>
        <dbReference type="EMBL" id="QMS85396.1"/>
    </source>
</evidence>
<dbReference type="InterPro" id="IPR024083">
    <property type="entry name" value="Fumarase/histidase_N"/>
</dbReference>
<evidence type="ECO:0000259" key="3">
    <source>
        <dbReference type="Pfam" id="PF10415"/>
    </source>
</evidence>
<dbReference type="InterPro" id="IPR020557">
    <property type="entry name" value="Fumarate_lyase_CS"/>
</dbReference>
<dbReference type="InterPro" id="IPR018951">
    <property type="entry name" value="Fumarase_C_C"/>
</dbReference>
<dbReference type="PANTHER" id="PTHR42696">
    <property type="entry name" value="ASPARTATE AMMONIA-LYASE"/>
    <property type="match status" value="1"/>
</dbReference>
<dbReference type="FunFam" id="1.20.200.10:FF:000001">
    <property type="entry name" value="Fumarate hydratase, mitochondrial"/>
    <property type="match status" value="1"/>
</dbReference>